<dbReference type="InterPro" id="IPR001173">
    <property type="entry name" value="Glyco_trans_2-like"/>
</dbReference>
<dbReference type="PANTHER" id="PTHR12526">
    <property type="entry name" value="GLYCOSYLTRANSFERASE"/>
    <property type="match status" value="1"/>
</dbReference>
<dbReference type="InterPro" id="IPR001296">
    <property type="entry name" value="Glyco_trans_1"/>
</dbReference>
<dbReference type="GO" id="GO:0016757">
    <property type="term" value="F:glycosyltransferase activity"/>
    <property type="evidence" value="ECO:0007669"/>
    <property type="project" value="InterPro"/>
</dbReference>
<dbReference type="SUPFAM" id="SSF53756">
    <property type="entry name" value="UDP-Glycosyltransferase/glycogen phosphorylase"/>
    <property type="match status" value="1"/>
</dbReference>
<organism evidence="3 4">
    <name type="scientific">Mesorhizobium amorphae CCNWGS0123</name>
    <dbReference type="NCBI Taxonomy" id="1082933"/>
    <lineage>
        <taxon>Bacteria</taxon>
        <taxon>Pseudomonadati</taxon>
        <taxon>Pseudomonadota</taxon>
        <taxon>Alphaproteobacteria</taxon>
        <taxon>Hyphomicrobiales</taxon>
        <taxon>Phyllobacteriaceae</taxon>
        <taxon>Mesorhizobium</taxon>
    </lineage>
</organism>
<dbReference type="eggNOG" id="COG3064">
    <property type="taxonomic scope" value="Bacteria"/>
</dbReference>
<dbReference type="eggNOG" id="COG1216">
    <property type="taxonomic scope" value="Bacteria"/>
</dbReference>
<keyword evidence="3" id="KW-0808">Transferase</keyword>
<dbReference type="InterPro" id="IPR029044">
    <property type="entry name" value="Nucleotide-diphossugar_trans"/>
</dbReference>
<feature type="domain" description="Glycosyl transferase family 1" evidence="1">
    <location>
        <begin position="851"/>
        <end position="1000"/>
    </location>
</feature>
<reference evidence="3 4" key="1">
    <citation type="journal article" date="2012" name="J. Bacteriol.">
        <title>Draft Genome Sequence of Plant Growth-Promoting Rhizobium Mesorhizobium amorphae, Isolated from Zinc-Lead Mine Tailings.</title>
        <authorList>
            <person name="Hao X."/>
            <person name="Lin Y."/>
            <person name="Johnstone L."/>
            <person name="Baltrus D.A."/>
            <person name="Miller S.J."/>
            <person name="Wei G."/>
            <person name="Rensing C."/>
        </authorList>
    </citation>
    <scope>NUCLEOTIDE SEQUENCE [LARGE SCALE GENOMIC DNA]</scope>
    <source>
        <strain evidence="3 4">CCNWGS0123</strain>
    </source>
</reference>
<dbReference type="SUPFAM" id="SSF53448">
    <property type="entry name" value="Nucleotide-diphospho-sugar transferases"/>
    <property type="match status" value="1"/>
</dbReference>
<keyword evidence="4" id="KW-1185">Reference proteome</keyword>
<dbReference type="STRING" id="1082933.A6B35_12090"/>
<dbReference type="Pfam" id="PF00535">
    <property type="entry name" value="Glycos_transf_2"/>
    <property type="match status" value="1"/>
</dbReference>
<sequence length="1248" mass="139870">MPAECGFGGNMKFGDCGHDLFIRRIEEGKPAPEVTVILPTFARANGPLQLSIESVLSQSYGDFELIIVDDGSRDGTADVLNEYQLADSRVIIHSYKYNSGLPALRVNQAALHGRGKYIAYQFDDDLWTDDSLKVRMAWLERQSVPSVVYGSCDAYRATDDGEIFQRVLGQEFNYSLLLHGNYIANNTVVHHAALFERHGMYDPHLVARRYSDYDLWLRFGRTAPFQWVDATCSVVRANMENSLGRDVQADFTRTSKYLQLARDNQLNPVNIAHYDLIAADQWGFRFSTAEIQRYYREEALPFLSKFNDYCAIEELAVVASGAMDHKRILVTKPDYSTSVDVAIRNFENIGNQRGFTSTFVKELDVKSFDISETDIAILYRTVGSAERLLTDKDRKSVPCAYLMDDNMIRFHEVGPEHSSIAPGTPAYRSIIAQISGASAVIGYSDEIIDDFAEYNNHTIQLKTNINGDYVRRRQYNRAGKIKIAVFSNAFRKTVLAKLWPGFQRVAARHKESIEFHFWGIDPGDFPVLGCDVHFKPFTHSYYGYLEALRRTYFDISLTPLEGETRAERSKSPVKLLESVVAGAVSILSDVAPYSRLPNEVCVKARNTPDEWAGAIESLIALRADERDEILERARTYVENRYTTEVQYYDFYGALAATELHAHLKDKAILYAFHEAALGGATLHLLRHAALVSSFGFRVVGLVQQDERFGPEFARLWREATKDAPLLEESWPHGANSADDSRARSRDVTDLESAERIGEKLAELDVGLLHFATWQPAMTALGSELGVPVVASVHQYYEGADTRAFAHAVHCSSATHGERWKKASGIPVRRIVCPVDEVYFSLFRPREARNFAIQDPLQVVVSGTLQPRKNQLAAIKAALLLREAGHDVRVHVIGYDDLHSEYAKACRVYVAEQGLENHVIFHGFVSDPERFYASCDLLLISALDESMPQTMLQAMASGVAVVSARVGGVSELIKHRYNGLIAKDASPEELANAVKEFLGYSDARRAEMLRSAYRTIGILGRSSYVRAELMDLYGSAVRRSASERLTEAITDIPMARLGMLPGRFEPAVASTIARLHSEVEAQHFSRSLRLARAVTGRSSEMWDLISSTFAPLDLFTRQHFGRTRRDELRLSEDLSSISYREYTVHFALPSLAAIHLGIVPLVRASAGLVGIEIVSSKDKILGSTVRSLADLEEGLPAKFSLNMPVRDLEAGWRLRVFVRESDVPVTIYEVVRPAVLYGALKRFPFAKFD</sequence>
<feature type="domain" description="Glycosyltransferase 2-like" evidence="2">
    <location>
        <begin position="35"/>
        <end position="195"/>
    </location>
</feature>
<protein>
    <submittedName>
        <fullName evidence="3">Glycosyl transferase</fullName>
    </submittedName>
</protein>
<dbReference type="KEGG" id="mamo:A6B35_12090"/>
<dbReference type="Gene3D" id="3.40.50.2000">
    <property type="entry name" value="Glycogen Phosphorylase B"/>
    <property type="match status" value="2"/>
</dbReference>
<dbReference type="Pfam" id="PF00534">
    <property type="entry name" value="Glycos_transf_1"/>
    <property type="match status" value="1"/>
</dbReference>
<evidence type="ECO:0000313" key="4">
    <source>
        <dbReference type="Proteomes" id="UP000002949"/>
    </source>
</evidence>
<dbReference type="EMBL" id="AGSN01000237">
    <property type="protein sequence ID" value="EHH03651.1"/>
    <property type="molecule type" value="Genomic_DNA"/>
</dbReference>
<dbReference type="AlphaFoldDB" id="G6YKG6"/>
<name>G6YKG6_9HYPH</name>
<dbReference type="Proteomes" id="UP000002949">
    <property type="component" value="Unassembled WGS sequence"/>
</dbReference>
<evidence type="ECO:0000313" key="3">
    <source>
        <dbReference type="EMBL" id="EHH03651.1"/>
    </source>
</evidence>
<dbReference type="PATRIC" id="fig|1082933.3.peg.6301"/>
<evidence type="ECO:0000259" key="1">
    <source>
        <dbReference type="Pfam" id="PF00534"/>
    </source>
</evidence>
<evidence type="ECO:0000259" key="2">
    <source>
        <dbReference type="Pfam" id="PF00535"/>
    </source>
</evidence>
<dbReference type="eggNOG" id="COG0438">
    <property type="taxonomic scope" value="Bacteria"/>
</dbReference>
<proteinExistence type="predicted"/>
<gene>
    <name evidence="3" type="ORF">MEA186_32505</name>
</gene>
<dbReference type="Gene3D" id="3.90.550.10">
    <property type="entry name" value="Spore Coat Polysaccharide Biosynthesis Protein SpsA, Chain A"/>
    <property type="match status" value="1"/>
</dbReference>
<accession>G6YKG6</accession>
<dbReference type="OrthoDB" id="5291101at2"/>
<dbReference type="CDD" id="cd03801">
    <property type="entry name" value="GT4_PimA-like"/>
    <property type="match status" value="1"/>
</dbReference>